<dbReference type="Pfam" id="PF13963">
    <property type="entry name" value="Transpos_assoc"/>
    <property type="match status" value="1"/>
</dbReference>
<evidence type="ECO:0000313" key="3">
    <source>
        <dbReference type="Proteomes" id="UP001280121"/>
    </source>
</evidence>
<dbReference type="AlphaFoldDB" id="A0AAD9X8M7"/>
<dbReference type="PANTHER" id="PTHR10775:SF182">
    <property type="entry name" value="TRANSPOSON, EN_SPM-LIKE, TRANSPOSASE-ASSOCIATED DOMAIN PROTEIN-RELATED"/>
    <property type="match status" value="1"/>
</dbReference>
<accession>A0AAD9X8M7</accession>
<dbReference type="Proteomes" id="UP001280121">
    <property type="component" value="Unassembled WGS sequence"/>
</dbReference>
<evidence type="ECO:0000313" key="2">
    <source>
        <dbReference type="EMBL" id="KAK2654991.1"/>
    </source>
</evidence>
<feature type="domain" description="Transposase-associated" evidence="1">
    <location>
        <begin position="3"/>
        <end position="75"/>
    </location>
</feature>
<comment type="caution">
    <text evidence="2">The sequence shown here is derived from an EMBL/GenBank/DDBJ whole genome shotgun (WGS) entry which is preliminary data.</text>
</comment>
<gene>
    <name evidence="2" type="ORF">Ddye_008043</name>
</gene>
<protein>
    <recommendedName>
        <fullName evidence="1">Transposase-associated domain-containing protein</fullName>
    </recommendedName>
</protein>
<evidence type="ECO:0000259" key="1">
    <source>
        <dbReference type="Pfam" id="PF13963"/>
    </source>
</evidence>
<reference evidence="2" key="1">
    <citation type="journal article" date="2023" name="Plant J.">
        <title>Genome sequences and population genomics provide insights into the demographic history, inbreeding, and mutation load of two 'living fossil' tree species of Dipteronia.</title>
        <authorList>
            <person name="Feng Y."/>
            <person name="Comes H.P."/>
            <person name="Chen J."/>
            <person name="Zhu S."/>
            <person name="Lu R."/>
            <person name="Zhang X."/>
            <person name="Li P."/>
            <person name="Qiu J."/>
            <person name="Olsen K.M."/>
            <person name="Qiu Y."/>
        </authorList>
    </citation>
    <scope>NUCLEOTIDE SEQUENCE</scope>
    <source>
        <strain evidence="2">KIB01</strain>
    </source>
</reference>
<name>A0AAD9X8M7_9ROSI</name>
<sequence length="225" mass="26294">MDKTWVHHSRLSSKYRDGARKFVNMAQIWSGNDDYIICPCTKCRNLRHEHIDIVYEHLIIIGMNPTYTTWVFHGESPSMDEHHDEHVDMLDTNRMFRDVYDYGDNDGGTSQNRKEEDFAQKQEDAEYPIYPGCTKYTRLSAVEVVLFNHKTANGLSDKSFSELLQILRDLLLENNNLPDSMYSTKKLLKAFDLGYEKIDACENDCCLFIGEKEHLDKCPKCQYSR</sequence>
<keyword evidence="3" id="KW-1185">Reference proteome</keyword>
<proteinExistence type="predicted"/>
<dbReference type="PANTHER" id="PTHR10775">
    <property type="entry name" value="OS08G0208400 PROTEIN"/>
    <property type="match status" value="1"/>
</dbReference>
<dbReference type="InterPro" id="IPR029480">
    <property type="entry name" value="Transpos_assoc"/>
</dbReference>
<dbReference type="EMBL" id="JANJYI010000003">
    <property type="protein sequence ID" value="KAK2654991.1"/>
    <property type="molecule type" value="Genomic_DNA"/>
</dbReference>
<organism evidence="2 3">
    <name type="scientific">Dipteronia dyeriana</name>
    <dbReference type="NCBI Taxonomy" id="168575"/>
    <lineage>
        <taxon>Eukaryota</taxon>
        <taxon>Viridiplantae</taxon>
        <taxon>Streptophyta</taxon>
        <taxon>Embryophyta</taxon>
        <taxon>Tracheophyta</taxon>
        <taxon>Spermatophyta</taxon>
        <taxon>Magnoliopsida</taxon>
        <taxon>eudicotyledons</taxon>
        <taxon>Gunneridae</taxon>
        <taxon>Pentapetalae</taxon>
        <taxon>rosids</taxon>
        <taxon>malvids</taxon>
        <taxon>Sapindales</taxon>
        <taxon>Sapindaceae</taxon>
        <taxon>Hippocastanoideae</taxon>
        <taxon>Acereae</taxon>
        <taxon>Dipteronia</taxon>
    </lineage>
</organism>